<name>A0A836MH57_ACINO</name>
<feature type="domain" description="HTH cro/C1-type" evidence="1">
    <location>
        <begin position="14"/>
        <end position="68"/>
    </location>
</feature>
<dbReference type="SUPFAM" id="SSF47413">
    <property type="entry name" value="lambda repressor-like DNA-binding domains"/>
    <property type="match status" value="1"/>
</dbReference>
<proteinExistence type="predicted"/>
<dbReference type="GO" id="GO:0003677">
    <property type="term" value="F:DNA binding"/>
    <property type="evidence" value="ECO:0007669"/>
    <property type="project" value="InterPro"/>
</dbReference>
<evidence type="ECO:0000313" key="3">
    <source>
        <dbReference type="Proteomes" id="UP000027208"/>
    </source>
</evidence>
<dbReference type="CDD" id="cd00093">
    <property type="entry name" value="HTH_XRE"/>
    <property type="match status" value="1"/>
</dbReference>
<dbReference type="RefSeq" id="WP_004910240.1">
    <property type="nucleotide sequence ID" value="NZ_AMZR01000101.1"/>
</dbReference>
<reference evidence="2 3" key="1">
    <citation type="submission" date="2014-04" db="EMBL/GenBank/DDBJ databases">
        <title>The Genome Sequence of Acinetobacter baumanii BIDMC 57.</title>
        <authorList>
            <consortium name="The Broad Institute Genomics Platform"/>
            <consortium name="The Broad Institute Genome Sequencing Center for Infectious Disease"/>
            <person name="Murphy C."/>
            <person name="Cosimi L."/>
            <person name="Cerqueira G."/>
            <person name="Feldgarden M."/>
            <person name="Earl A."/>
            <person name="Spencer M.D."/>
            <person name="Fodor A."/>
            <person name="Sautter R.L."/>
            <person name="Hung D."/>
            <person name="Onderdonk A.B."/>
            <person name="Ernst C."/>
            <person name="Delaney M."/>
            <person name="DuBois A."/>
            <person name="Young S.K."/>
            <person name="Zeng Q."/>
            <person name="Gargeya S."/>
            <person name="Abouelleil A."/>
            <person name="Alvarado L."/>
            <person name="Chapman S.B."/>
            <person name="Gainer-Dewar J."/>
            <person name="Goldberg J."/>
            <person name="Griggs A."/>
            <person name="Gujja S."/>
            <person name="Hansen M."/>
            <person name="Howarth C."/>
            <person name="Imamovic A."/>
            <person name="Larimer J."/>
            <person name="Pearson M."/>
            <person name="Poon T.W."/>
            <person name="Priest M."/>
            <person name="Roberts A."/>
            <person name="Saif S."/>
            <person name="Shea T."/>
            <person name="Sykes S."/>
            <person name="Wortman J."/>
            <person name="Nusbaum C."/>
            <person name="Birren B."/>
        </authorList>
    </citation>
    <scope>NUCLEOTIDE SEQUENCE [LARGE SCALE GENOMIC DNA]</scope>
    <source>
        <strain evidence="2 3">BIDMC 57</strain>
    </source>
</reference>
<dbReference type="InterPro" id="IPR010982">
    <property type="entry name" value="Lambda_DNA-bd_dom_sf"/>
</dbReference>
<sequence length="112" mass="12801">MQINADNLQSKSIIKFVRKEYYKENQKDFAIRVGSRQSLISKYENGVVSPPSELLIQCMNIYMRKKVIQEEGLNKEVSTNILVGLVESLLGGDDQEQQRRIVANLIKIISNT</sequence>
<dbReference type="Gene3D" id="1.10.260.40">
    <property type="entry name" value="lambda repressor-like DNA-binding domains"/>
    <property type="match status" value="1"/>
</dbReference>
<evidence type="ECO:0000259" key="1">
    <source>
        <dbReference type="PROSITE" id="PS50943"/>
    </source>
</evidence>
<dbReference type="InterPro" id="IPR001387">
    <property type="entry name" value="Cro/C1-type_HTH"/>
</dbReference>
<accession>A0A836MH57</accession>
<dbReference type="AlphaFoldDB" id="A0A836MH57"/>
<dbReference type="Proteomes" id="UP000027208">
    <property type="component" value="Unassembled WGS sequence"/>
</dbReference>
<evidence type="ECO:0000313" key="2">
    <source>
        <dbReference type="EMBL" id="KDM52651.1"/>
    </source>
</evidence>
<organism evidence="2 3">
    <name type="scientific">Acinetobacter nosocomialis</name>
    <dbReference type="NCBI Taxonomy" id="106654"/>
    <lineage>
        <taxon>Bacteria</taxon>
        <taxon>Pseudomonadati</taxon>
        <taxon>Pseudomonadota</taxon>
        <taxon>Gammaproteobacteria</taxon>
        <taxon>Moraxellales</taxon>
        <taxon>Moraxellaceae</taxon>
        <taxon>Acinetobacter</taxon>
        <taxon>Acinetobacter calcoaceticus/baumannii complex</taxon>
    </lineage>
</organism>
<protein>
    <recommendedName>
        <fullName evidence="1">HTH cro/C1-type domain-containing protein</fullName>
    </recommendedName>
</protein>
<dbReference type="EMBL" id="JMUI01000018">
    <property type="protein sequence ID" value="KDM52651.1"/>
    <property type="molecule type" value="Genomic_DNA"/>
</dbReference>
<dbReference type="PROSITE" id="PS50943">
    <property type="entry name" value="HTH_CROC1"/>
    <property type="match status" value="1"/>
</dbReference>
<gene>
    <name evidence="2" type="ORF">AE32_03668</name>
</gene>
<comment type="caution">
    <text evidence="2">The sequence shown here is derived from an EMBL/GenBank/DDBJ whole genome shotgun (WGS) entry which is preliminary data.</text>
</comment>